<gene>
    <name evidence="2" type="ORF">B0J15DRAFT_467463</name>
</gene>
<reference evidence="2" key="1">
    <citation type="journal article" date="2021" name="Nat. Commun.">
        <title>Genetic determinants of endophytism in the Arabidopsis root mycobiome.</title>
        <authorList>
            <person name="Mesny F."/>
            <person name="Miyauchi S."/>
            <person name="Thiergart T."/>
            <person name="Pickel B."/>
            <person name="Atanasova L."/>
            <person name="Karlsson M."/>
            <person name="Huettel B."/>
            <person name="Barry K.W."/>
            <person name="Haridas S."/>
            <person name="Chen C."/>
            <person name="Bauer D."/>
            <person name="Andreopoulos W."/>
            <person name="Pangilinan J."/>
            <person name="LaButti K."/>
            <person name="Riley R."/>
            <person name="Lipzen A."/>
            <person name="Clum A."/>
            <person name="Drula E."/>
            <person name="Henrissat B."/>
            <person name="Kohler A."/>
            <person name="Grigoriev I.V."/>
            <person name="Martin F.M."/>
            <person name="Hacquard S."/>
        </authorList>
    </citation>
    <scope>NUCLEOTIDE SEQUENCE</scope>
    <source>
        <strain evidence="2">FSSC 5 MPI-SDFR-AT-0091</strain>
    </source>
</reference>
<organism evidence="2 3">
    <name type="scientific">Fusarium solani</name>
    <name type="common">Filamentous fungus</name>
    <dbReference type="NCBI Taxonomy" id="169388"/>
    <lineage>
        <taxon>Eukaryota</taxon>
        <taxon>Fungi</taxon>
        <taxon>Dikarya</taxon>
        <taxon>Ascomycota</taxon>
        <taxon>Pezizomycotina</taxon>
        <taxon>Sordariomycetes</taxon>
        <taxon>Hypocreomycetidae</taxon>
        <taxon>Hypocreales</taxon>
        <taxon>Nectriaceae</taxon>
        <taxon>Fusarium</taxon>
        <taxon>Fusarium solani species complex</taxon>
    </lineage>
</organism>
<keyword evidence="3" id="KW-1185">Reference proteome</keyword>
<evidence type="ECO:0000256" key="1">
    <source>
        <dbReference type="SAM" id="MobiDB-lite"/>
    </source>
</evidence>
<dbReference type="AlphaFoldDB" id="A0A9P9H3N7"/>
<evidence type="ECO:0000313" key="3">
    <source>
        <dbReference type="Proteomes" id="UP000736672"/>
    </source>
</evidence>
<name>A0A9P9H3N7_FUSSL</name>
<proteinExistence type="predicted"/>
<feature type="compositionally biased region" description="Basic residues" evidence="1">
    <location>
        <begin position="93"/>
        <end position="104"/>
    </location>
</feature>
<feature type="region of interest" description="Disordered" evidence="1">
    <location>
        <begin position="88"/>
        <end position="118"/>
    </location>
</feature>
<feature type="region of interest" description="Disordered" evidence="1">
    <location>
        <begin position="16"/>
        <end position="41"/>
    </location>
</feature>
<accession>A0A9P9H3N7</accession>
<comment type="caution">
    <text evidence="2">The sequence shown here is derived from an EMBL/GenBank/DDBJ whole genome shotgun (WGS) entry which is preliminary data.</text>
</comment>
<dbReference type="Proteomes" id="UP000736672">
    <property type="component" value="Unassembled WGS sequence"/>
</dbReference>
<evidence type="ECO:0000313" key="2">
    <source>
        <dbReference type="EMBL" id="KAH7250594.1"/>
    </source>
</evidence>
<dbReference type="EMBL" id="JAGTJS010000012">
    <property type="protein sequence ID" value="KAH7250594.1"/>
    <property type="molecule type" value="Genomic_DNA"/>
</dbReference>
<sequence>MRQSLRWWPTPIRRGGFLPVVPAPDPDPGTERHPSHPSSRLAPTQLQLGWAGVLLHCMYQPAAPHPVSIDSYRAMPCRRVIVWTQGIQGQGTGRKKQTTNKGKHSRSDTRAKSKSVPSLGAHIGRRQAKVTMACRVLTVHAVRCCAAAASQVAHPHLRCESTLTRVESSAGQLASSSKVSAEIRPRSCVPPFLRFLPDTAAPGSLERDLLVDPTRGLGPFRWSPDRPLS</sequence>
<protein>
    <submittedName>
        <fullName evidence="2">Uncharacterized protein</fullName>
    </submittedName>
</protein>